<gene>
    <name evidence="4" type="primary">ysnE</name>
    <name evidence="4" type="ORF">GCM10007350_00290</name>
</gene>
<dbReference type="SUPFAM" id="SSF55729">
    <property type="entry name" value="Acyl-CoA N-acyltransferases (Nat)"/>
    <property type="match status" value="1"/>
</dbReference>
<keyword evidence="5" id="KW-1185">Reference proteome</keyword>
<accession>A0ABQ3GU47</accession>
<dbReference type="Gene3D" id="3.40.630.30">
    <property type="match status" value="1"/>
</dbReference>
<dbReference type="PANTHER" id="PTHR43877">
    <property type="entry name" value="AMINOALKYLPHOSPHONATE N-ACETYLTRANSFERASE-RELATED-RELATED"/>
    <property type="match status" value="1"/>
</dbReference>
<sequence length="164" mass="17617">MTMRIERDDLTHPLVHALLREHLSGMQANSPEGCVQALDLSGLKTPAVTFWTAWDGDALLGCGALKALDDENGEIKSMRTAQLHLRRGVAQAILGTVLAEAARRGYARVSLETGSSPAFGAAQALYARNGFVRCGPFGDYVPNDFSVFMTRVLPGQGCNPTGER</sequence>
<dbReference type="InterPro" id="IPR050832">
    <property type="entry name" value="Bact_Acetyltransf"/>
</dbReference>
<dbReference type="PROSITE" id="PS51186">
    <property type="entry name" value="GNAT"/>
    <property type="match status" value="1"/>
</dbReference>
<evidence type="ECO:0000256" key="1">
    <source>
        <dbReference type="ARBA" id="ARBA00022679"/>
    </source>
</evidence>
<feature type="domain" description="N-acetyltransferase" evidence="3">
    <location>
        <begin position="5"/>
        <end position="154"/>
    </location>
</feature>
<dbReference type="Pfam" id="PF00583">
    <property type="entry name" value="Acetyltransf_1"/>
    <property type="match status" value="1"/>
</dbReference>
<dbReference type="InterPro" id="IPR016181">
    <property type="entry name" value="Acyl_CoA_acyltransferase"/>
</dbReference>
<dbReference type="PANTHER" id="PTHR43877:SF5">
    <property type="entry name" value="BLL8307 PROTEIN"/>
    <property type="match status" value="1"/>
</dbReference>
<evidence type="ECO:0000259" key="3">
    <source>
        <dbReference type="PROSITE" id="PS51186"/>
    </source>
</evidence>
<organism evidence="4 5">
    <name type="scientific">Jeongeupia chitinilytica</name>
    <dbReference type="NCBI Taxonomy" id="1041641"/>
    <lineage>
        <taxon>Bacteria</taxon>
        <taxon>Pseudomonadati</taxon>
        <taxon>Pseudomonadota</taxon>
        <taxon>Betaproteobacteria</taxon>
        <taxon>Neisseriales</taxon>
        <taxon>Chitinibacteraceae</taxon>
        <taxon>Jeongeupia</taxon>
    </lineage>
</organism>
<comment type="caution">
    <text evidence="4">The sequence shown here is derived from an EMBL/GenBank/DDBJ whole genome shotgun (WGS) entry which is preliminary data.</text>
</comment>
<name>A0ABQ3GU47_9NEIS</name>
<dbReference type="InterPro" id="IPR000182">
    <property type="entry name" value="GNAT_dom"/>
</dbReference>
<proteinExistence type="predicted"/>
<protein>
    <submittedName>
        <fullName evidence="4">N-acetyltransferase YsnE</fullName>
    </submittedName>
</protein>
<keyword evidence="1" id="KW-0808">Transferase</keyword>
<dbReference type="Proteomes" id="UP000604737">
    <property type="component" value="Unassembled WGS sequence"/>
</dbReference>
<evidence type="ECO:0000313" key="5">
    <source>
        <dbReference type="Proteomes" id="UP000604737"/>
    </source>
</evidence>
<evidence type="ECO:0000256" key="2">
    <source>
        <dbReference type="ARBA" id="ARBA00023315"/>
    </source>
</evidence>
<evidence type="ECO:0000313" key="4">
    <source>
        <dbReference type="EMBL" id="GHD55102.1"/>
    </source>
</evidence>
<keyword evidence="2" id="KW-0012">Acyltransferase</keyword>
<reference evidence="5" key="1">
    <citation type="journal article" date="2019" name="Int. J. Syst. Evol. Microbiol.">
        <title>The Global Catalogue of Microorganisms (GCM) 10K type strain sequencing project: providing services to taxonomists for standard genome sequencing and annotation.</title>
        <authorList>
            <consortium name="The Broad Institute Genomics Platform"/>
            <consortium name="The Broad Institute Genome Sequencing Center for Infectious Disease"/>
            <person name="Wu L."/>
            <person name="Ma J."/>
        </authorList>
    </citation>
    <scope>NUCLEOTIDE SEQUENCE [LARGE SCALE GENOMIC DNA]</scope>
    <source>
        <strain evidence="5">KCTC 23701</strain>
    </source>
</reference>
<dbReference type="EMBL" id="BMYO01000001">
    <property type="protein sequence ID" value="GHD55102.1"/>
    <property type="molecule type" value="Genomic_DNA"/>
</dbReference>